<keyword evidence="6" id="KW-0509">mRNA transport</keyword>
<keyword evidence="4" id="KW-0813">Transport</keyword>
<evidence type="ECO:0000256" key="7">
    <source>
        <dbReference type="ARBA" id="ARBA00022927"/>
    </source>
</evidence>
<keyword evidence="7" id="KW-0653">Protein transport</keyword>
<evidence type="ECO:0000256" key="10">
    <source>
        <dbReference type="ARBA" id="ARBA00023132"/>
    </source>
</evidence>
<dbReference type="InterPro" id="IPR019049">
    <property type="entry name" value="Nucleoporin_prot_Ndc1/Nup"/>
</dbReference>
<dbReference type="GeneID" id="108005805"/>
<accession>A0AB39YYZ0</accession>
<dbReference type="PANTHER" id="PTHR13269:SF6">
    <property type="entry name" value="NUCLEOPORIN NDC1"/>
    <property type="match status" value="1"/>
</dbReference>
<evidence type="ECO:0000313" key="15">
    <source>
        <dbReference type="RefSeq" id="XP_016924623.3"/>
    </source>
</evidence>
<dbReference type="PANTHER" id="PTHR13269">
    <property type="entry name" value="NUCLEOPORIN NDC1"/>
    <property type="match status" value="1"/>
</dbReference>
<evidence type="ECO:0000256" key="12">
    <source>
        <dbReference type="ARBA" id="ARBA00023242"/>
    </source>
</evidence>
<evidence type="ECO:0000256" key="13">
    <source>
        <dbReference type="SAM" id="Phobius"/>
    </source>
</evidence>
<dbReference type="GO" id="GO:0030674">
    <property type="term" value="F:protein-macromolecule adaptor activity"/>
    <property type="evidence" value="ECO:0007669"/>
    <property type="project" value="TreeGrafter"/>
</dbReference>
<evidence type="ECO:0000256" key="4">
    <source>
        <dbReference type="ARBA" id="ARBA00022448"/>
    </source>
</evidence>
<reference evidence="15" key="1">
    <citation type="submission" date="2025-08" db="UniProtKB">
        <authorList>
            <consortium name="RefSeq"/>
        </authorList>
    </citation>
    <scope>IDENTIFICATION</scope>
</reference>
<dbReference type="Pfam" id="PF09531">
    <property type="entry name" value="Ndc1_Nup"/>
    <property type="match status" value="1"/>
</dbReference>
<dbReference type="GO" id="GO:0070762">
    <property type="term" value="C:nuclear pore transmembrane ring"/>
    <property type="evidence" value="ECO:0007669"/>
    <property type="project" value="TreeGrafter"/>
</dbReference>
<dbReference type="GO" id="GO:0006999">
    <property type="term" value="P:nuclear pore organization"/>
    <property type="evidence" value="ECO:0007669"/>
    <property type="project" value="TreeGrafter"/>
</dbReference>
<evidence type="ECO:0000256" key="11">
    <source>
        <dbReference type="ARBA" id="ARBA00023136"/>
    </source>
</evidence>
<sequence>MLEEKVETTGYVPQYFLSLPRKIKKLLLYRFLFATLLCSWLDYQMLAIFLCINLFEVRRPLVSLNEIIGWTLFSVYTTIIMLFIRLSMVGYGLVLCHVHYASPRWYKYKLLKIVNEFPIRICLFSWILSTTVVSSWLYASFVDLVDENYSLGGSWYYLMTFGCFCGMSYFHKHHGRCLRRFPLPIVHIDMKECLLQIWCNQLKCSGKEAFVPTLLYALIYWPYMGYLEATGFGGVITGFTVIITQPTRLFQSWLLSTLILAKLSIVREVYGLIMQRQLSLINDSRRLHEYLDINLFNMIVERFQYFICMMQMKPMPLDVQRYNLSLPIAMALDSAEIYGFQLLASRDFYAAMSGNLCSELFKQQCFKRNQNWNELCDVILEMADDFIARMESCLETAPRIKVCNLLKKQVPKKSQLRSLVKPTPALRRLSSICRGPPQCRTPEQIWCACNLRKYLHDRILGHWNRLWLRLPAIPRYYNFFYDIDPLAKLNHELRCGEPLVWALQGLVCICVRSLKEDIFGYIQGDLCRILACLLKVEEKLITAEEMQVRERGKLCSSHDLLMLAINRCLYKMLFTFGPHLDYIVDNMQLEEKCKRRMKMIP</sequence>
<keyword evidence="10" id="KW-0906">Nuclear pore complex</keyword>
<keyword evidence="11 13" id="KW-0472">Membrane</keyword>
<dbReference type="Proteomes" id="UP001652628">
    <property type="component" value="Chromosome 3"/>
</dbReference>
<dbReference type="RefSeq" id="XP_016924623.3">
    <property type="nucleotide sequence ID" value="XM_017069134.4"/>
</dbReference>
<dbReference type="GO" id="GO:0031965">
    <property type="term" value="C:nuclear membrane"/>
    <property type="evidence" value="ECO:0007669"/>
    <property type="project" value="UniProtKB-SubCell"/>
</dbReference>
<feature type="transmembrane region" description="Helical" evidence="13">
    <location>
        <begin position="223"/>
        <end position="244"/>
    </location>
</feature>
<evidence type="ECO:0000256" key="9">
    <source>
        <dbReference type="ARBA" id="ARBA00023010"/>
    </source>
</evidence>
<keyword evidence="8 13" id="KW-1133">Transmembrane helix</keyword>
<evidence type="ECO:0000256" key="1">
    <source>
        <dbReference type="ARBA" id="ARBA00004232"/>
    </source>
</evidence>
<comment type="subcellular location">
    <subcellularLocation>
        <location evidence="1">Nucleus membrane</location>
        <topology evidence="1">Multi-pass membrane protein</topology>
    </subcellularLocation>
    <subcellularLocation>
        <location evidence="2">Nucleus</location>
        <location evidence="2">Nuclear pore complex</location>
    </subcellularLocation>
</comment>
<keyword evidence="12" id="KW-0539">Nucleus</keyword>
<feature type="transmembrane region" description="Helical" evidence="13">
    <location>
        <begin position="31"/>
        <end position="55"/>
    </location>
</feature>
<comment type="similarity">
    <text evidence="3">Belongs to the NDC1 family.</text>
</comment>
<evidence type="ECO:0000256" key="8">
    <source>
        <dbReference type="ARBA" id="ARBA00022989"/>
    </source>
</evidence>
<evidence type="ECO:0000256" key="5">
    <source>
        <dbReference type="ARBA" id="ARBA00022692"/>
    </source>
</evidence>
<organism evidence="14 15">
    <name type="scientific">Drosophila suzukii</name>
    <name type="common">Spotted-wing drosophila fruit fly</name>
    <dbReference type="NCBI Taxonomy" id="28584"/>
    <lineage>
        <taxon>Eukaryota</taxon>
        <taxon>Metazoa</taxon>
        <taxon>Ecdysozoa</taxon>
        <taxon>Arthropoda</taxon>
        <taxon>Hexapoda</taxon>
        <taxon>Insecta</taxon>
        <taxon>Pterygota</taxon>
        <taxon>Neoptera</taxon>
        <taxon>Endopterygota</taxon>
        <taxon>Diptera</taxon>
        <taxon>Brachycera</taxon>
        <taxon>Muscomorpha</taxon>
        <taxon>Ephydroidea</taxon>
        <taxon>Drosophilidae</taxon>
        <taxon>Drosophila</taxon>
        <taxon>Sophophora</taxon>
    </lineage>
</organism>
<feature type="transmembrane region" description="Helical" evidence="13">
    <location>
        <begin position="117"/>
        <end position="139"/>
    </location>
</feature>
<evidence type="ECO:0000313" key="14">
    <source>
        <dbReference type="Proteomes" id="UP001652628"/>
    </source>
</evidence>
<protein>
    <submittedName>
        <fullName evidence="15">Nucleoporin Ndc1</fullName>
    </submittedName>
</protein>
<keyword evidence="9" id="KW-0811">Translocation</keyword>
<evidence type="ECO:0000256" key="2">
    <source>
        <dbReference type="ARBA" id="ARBA00004567"/>
    </source>
</evidence>
<proteinExistence type="inferred from homology"/>
<keyword evidence="14" id="KW-1185">Reference proteome</keyword>
<dbReference type="GO" id="GO:0015031">
    <property type="term" value="P:protein transport"/>
    <property type="evidence" value="ECO:0007669"/>
    <property type="project" value="UniProtKB-KW"/>
</dbReference>
<evidence type="ECO:0000256" key="3">
    <source>
        <dbReference type="ARBA" id="ARBA00005760"/>
    </source>
</evidence>
<keyword evidence="5 13" id="KW-0812">Transmembrane</keyword>
<feature type="transmembrane region" description="Helical" evidence="13">
    <location>
        <begin position="67"/>
        <end position="96"/>
    </location>
</feature>
<feature type="transmembrane region" description="Helical" evidence="13">
    <location>
        <begin position="154"/>
        <end position="170"/>
    </location>
</feature>
<name>A0AB39YYZ0_DROSZ</name>
<dbReference type="AlphaFoldDB" id="A0AB39YYZ0"/>
<gene>
    <name evidence="15" type="primary">LOC108005805</name>
</gene>
<evidence type="ECO:0000256" key="6">
    <source>
        <dbReference type="ARBA" id="ARBA00022816"/>
    </source>
</evidence>
<dbReference type="GO" id="GO:0051028">
    <property type="term" value="P:mRNA transport"/>
    <property type="evidence" value="ECO:0007669"/>
    <property type="project" value="UniProtKB-KW"/>
</dbReference>